<dbReference type="EMBL" id="JARKIB010000194">
    <property type="protein sequence ID" value="KAJ7725493.1"/>
    <property type="molecule type" value="Genomic_DNA"/>
</dbReference>
<dbReference type="AlphaFoldDB" id="A0AAD7HAS4"/>
<gene>
    <name evidence="2" type="ORF">B0H16DRAFT_1736155</name>
    <name evidence="1" type="ORF">B0H16DRAFT_1741427</name>
</gene>
<evidence type="ECO:0000313" key="1">
    <source>
        <dbReference type="EMBL" id="KAJ7716200.1"/>
    </source>
</evidence>
<dbReference type="Proteomes" id="UP001215598">
    <property type="component" value="Unassembled WGS sequence"/>
</dbReference>
<name>A0AAD7HAS4_9AGAR</name>
<accession>A0AAD7HAS4</accession>
<dbReference type="EMBL" id="JARKIB010000295">
    <property type="protein sequence ID" value="KAJ7716200.1"/>
    <property type="molecule type" value="Genomic_DNA"/>
</dbReference>
<keyword evidence="3" id="KW-1185">Reference proteome</keyword>
<proteinExistence type="predicted"/>
<evidence type="ECO:0000313" key="2">
    <source>
        <dbReference type="EMBL" id="KAJ7725493.1"/>
    </source>
</evidence>
<evidence type="ECO:0000313" key="3">
    <source>
        <dbReference type="Proteomes" id="UP001215598"/>
    </source>
</evidence>
<comment type="caution">
    <text evidence="1">The sequence shown here is derived from an EMBL/GenBank/DDBJ whole genome shotgun (WGS) entry which is preliminary data.</text>
</comment>
<sequence>MAPPPAARSGGFARAHSPLFPLYSPLAGLLADFGPTSSSSRSCPHVGWPSHALVATNRRAHIYSCVRDRPPVPNAPAADHAN</sequence>
<organism evidence="1 3">
    <name type="scientific">Mycena metata</name>
    <dbReference type="NCBI Taxonomy" id="1033252"/>
    <lineage>
        <taxon>Eukaryota</taxon>
        <taxon>Fungi</taxon>
        <taxon>Dikarya</taxon>
        <taxon>Basidiomycota</taxon>
        <taxon>Agaricomycotina</taxon>
        <taxon>Agaricomycetes</taxon>
        <taxon>Agaricomycetidae</taxon>
        <taxon>Agaricales</taxon>
        <taxon>Marasmiineae</taxon>
        <taxon>Mycenaceae</taxon>
        <taxon>Mycena</taxon>
    </lineage>
</organism>
<reference evidence="1" key="1">
    <citation type="submission" date="2023-03" db="EMBL/GenBank/DDBJ databases">
        <title>Massive genome expansion in bonnet fungi (Mycena s.s.) driven by repeated elements and novel gene families across ecological guilds.</title>
        <authorList>
            <consortium name="Lawrence Berkeley National Laboratory"/>
            <person name="Harder C.B."/>
            <person name="Miyauchi S."/>
            <person name="Viragh M."/>
            <person name="Kuo A."/>
            <person name="Thoen E."/>
            <person name="Andreopoulos B."/>
            <person name="Lu D."/>
            <person name="Skrede I."/>
            <person name="Drula E."/>
            <person name="Henrissat B."/>
            <person name="Morin E."/>
            <person name="Kohler A."/>
            <person name="Barry K."/>
            <person name="LaButti K."/>
            <person name="Morin E."/>
            <person name="Salamov A."/>
            <person name="Lipzen A."/>
            <person name="Mereny Z."/>
            <person name="Hegedus B."/>
            <person name="Baldrian P."/>
            <person name="Stursova M."/>
            <person name="Weitz H."/>
            <person name="Taylor A."/>
            <person name="Grigoriev I.V."/>
            <person name="Nagy L.G."/>
            <person name="Martin F."/>
            <person name="Kauserud H."/>
        </authorList>
    </citation>
    <scope>NUCLEOTIDE SEQUENCE</scope>
    <source>
        <strain evidence="1">CBHHK182m</strain>
    </source>
</reference>
<protein>
    <submittedName>
        <fullName evidence="1">Uncharacterized protein</fullName>
    </submittedName>
</protein>